<organism evidence="4 5">
    <name type="scientific">Micrococcoides hystricis</name>
    <dbReference type="NCBI Taxonomy" id="1572761"/>
    <lineage>
        <taxon>Bacteria</taxon>
        <taxon>Bacillati</taxon>
        <taxon>Actinomycetota</taxon>
        <taxon>Actinomycetes</taxon>
        <taxon>Micrococcales</taxon>
        <taxon>Micrococcaceae</taxon>
        <taxon>Micrococcoides</taxon>
    </lineage>
</organism>
<evidence type="ECO:0000259" key="3">
    <source>
        <dbReference type="PROSITE" id="PS51278"/>
    </source>
</evidence>
<evidence type="ECO:0000313" key="4">
    <source>
        <dbReference type="EMBL" id="MFC0581951.1"/>
    </source>
</evidence>
<dbReference type="Gene3D" id="3.60.20.10">
    <property type="entry name" value="Glutamine Phosphoribosylpyrophosphate, subunit 1, domain 1"/>
    <property type="match status" value="1"/>
</dbReference>
<keyword evidence="1" id="KW-0808">Transferase</keyword>
<sequence length="292" mass="31930">MASRGQDSAGLVIFSDGIPDGKYRYSIRVTEDQLPQADVKKIVDSLQQELAKALNTEVEVERVRPDGGVFVTTNDVDAVQAELFNIVPDASLVGYGQHMEILKDVGSPADVCNRFEVRDRSGYQAIGHTRMATESAVTIEHSHPFAPNSDLAVVHNGTFSNPFMVRRELAEQGIYTVTDNDTEVAARLIGRELAAGKQMAEALTTVTTTMDGFYTLLVGTADEFAVVRDSFACKPLVVAETDDYVAVASEYVAMVDLPNINDAQIYEPKPEELYIWKSNQDSSDKPVVTSLS</sequence>
<dbReference type="Proteomes" id="UP001589862">
    <property type="component" value="Unassembled WGS sequence"/>
</dbReference>
<gene>
    <name evidence="4" type="ORF">ACFFFR_06085</name>
</gene>
<dbReference type="PROSITE" id="PS51278">
    <property type="entry name" value="GATASE_TYPE_2"/>
    <property type="match status" value="1"/>
</dbReference>
<dbReference type="InterPro" id="IPR017932">
    <property type="entry name" value="GATase_2_dom"/>
</dbReference>
<evidence type="ECO:0000256" key="2">
    <source>
        <dbReference type="ARBA" id="ARBA00022962"/>
    </source>
</evidence>
<evidence type="ECO:0000256" key="1">
    <source>
        <dbReference type="ARBA" id="ARBA00022679"/>
    </source>
</evidence>
<proteinExistence type="predicted"/>
<dbReference type="SUPFAM" id="SSF56235">
    <property type="entry name" value="N-terminal nucleophile aminohydrolases (Ntn hydrolases)"/>
    <property type="match status" value="1"/>
</dbReference>
<dbReference type="InterPro" id="IPR029055">
    <property type="entry name" value="Ntn_hydrolases_N"/>
</dbReference>
<dbReference type="PANTHER" id="PTHR11907">
    <property type="entry name" value="AMIDOPHOSPHORIBOSYLTRANSFERASE"/>
    <property type="match status" value="1"/>
</dbReference>
<name>A0ABV6PA16_9MICC</name>
<dbReference type="Pfam" id="PF13522">
    <property type="entry name" value="GATase_6"/>
    <property type="match status" value="1"/>
</dbReference>
<reference evidence="4 5" key="1">
    <citation type="submission" date="2024-09" db="EMBL/GenBank/DDBJ databases">
        <authorList>
            <person name="Sun Q."/>
            <person name="Mori K."/>
        </authorList>
    </citation>
    <scope>NUCLEOTIDE SEQUENCE [LARGE SCALE GENOMIC DNA]</scope>
    <source>
        <strain evidence="4 5">NCAIM B.02604</strain>
    </source>
</reference>
<accession>A0ABV6PA16</accession>
<comment type="caution">
    <text evidence="4">The sequence shown here is derived from an EMBL/GenBank/DDBJ whole genome shotgun (WGS) entry which is preliminary data.</text>
</comment>
<evidence type="ECO:0000313" key="5">
    <source>
        <dbReference type="Proteomes" id="UP001589862"/>
    </source>
</evidence>
<dbReference type="EMBL" id="JBHLUB010000027">
    <property type="protein sequence ID" value="MFC0581951.1"/>
    <property type="molecule type" value="Genomic_DNA"/>
</dbReference>
<dbReference type="RefSeq" id="WP_377458740.1">
    <property type="nucleotide sequence ID" value="NZ_JBHLUB010000027.1"/>
</dbReference>
<keyword evidence="5" id="KW-1185">Reference proteome</keyword>
<protein>
    <submittedName>
        <fullName evidence="4">Glutamine amidotransferase</fullName>
    </submittedName>
</protein>
<keyword evidence="2 4" id="KW-0315">Glutamine amidotransferase</keyword>
<feature type="domain" description="Glutamine amidotransferase type-2" evidence="3">
    <location>
        <begin position="1"/>
        <end position="279"/>
    </location>
</feature>